<evidence type="ECO:0000256" key="2">
    <source>
        <dbReference type="SAM" id="SignalP"/>
    </source>
</evidence>
<keyword evidence="4" id="KW-1185">Reference proteome</keyword>
<organism evidence="3 4">
    <name type="scientific">Nocardioides flavescens</name>
    <dbReference type="NCBI Taxonomy" id="2691959"/>
    <lineage>
        <taxon>Bacteria</taxon>
        <taxon>Bacillati</taxon>
        <taxon>Actinomycetota</taxon>
        <taxon>Actinomycetes</taxon>
        <taxon>Propionibacteriales</taxon>
        <taxon>Nocardioidaceae</taxon>
        <taxon>Nocardioides</taxon>
    </lineage>
</organism>
<dbReference type="Proteomes" id="UP000473325">
    <property type="component" value="Unassembled WGS sequence"/>
</dbReference>
<feature type="signal peptide" evidence="2">
    <location>
        <begin position="1"/>
        <end position="27"/>
    </location>
</feature>
<reference evidence="3 4" key="1">
    <citation type="submission" date="2019-12" db="EMBL/GenBank/DDBJ databases">
        <authorList>
            <person name="Kun Z."/>
        </authorList>
    </citation>
    <scope>NUCLEOTIDE SEQUENCE [LARGE SCALE GENOMIC DNA]</scope>
    <source>
        <strain evidence="3 4">YIM 123512</strain>
    </source>
</reference>
<dbReference type="AlphaFoldDB" id="A0A6L7EXU8"/>
<dbReference type="EMBL" id="WUEK01000007">
    <property type="protein sequence ID" value="MXG90368.1"/>
    <property type="molecule type" value="Genomic_DNA"/>
</dbReference>
<gene>
    <name evidence="3" type="ORF">GRQ65_12500</name>
</gene>
<keyword evidence="2" id="KW-0732">Signal</keyword>
<protein>
    <submittedName>
        <fullName evidence="3">Uncharacterized protein</fullName>
    </submittedName>
</protein>
<feature type="region of interest" description="Disordered" evidence="1">
    <location>
        <begin position="26"/>
        <end position="45"/>
    </location>
</feature>
<dbReference type="RefSeq" id="WP_160878309.1">
    <property type="nucleotide sequence ID" value="NZ_WUEK01000007.1"/>
</dbReference>
<evidence type="ECO:0000256" key="1">
    <source>
        <dbReference type="SAM" id="MobiDB-lite"/>
    </source>
</evidence>
<name>A0A6L7EXU8_9ACTN</name>
<evidence type="ECO:0000313" key="4">
    <source>
        <dbReference type="Proteomes" id="UP000473325"/>
    </source>
</evidence>
<proteinExistence type="predicted"/>
<sequence>MTRTARALLAFPTALALTLSLHAPAEAAGKPKSPDGSYEGNVVPTPDNALDQVSISFDVARKGRKIKDFAFTMNVICVSYPYNDIELVTQPMNDMKINPRTGRFRDVVAGATDDGSDYRIEVTGKLKGRKVVQGTLSYEVGVCVRGNTPGDPLDWEAQRTGR</sequence>
<accession>A0A6L7EXU8</accession>
<comment type="caution">
    <text evidence="3">The sequence shown here is derived from an EMBL/GenBank/DDBJ whole genome shotgun (WGS) entry which is preliminary data.</text>
</comment>
<feature type="chain" id="PRO_5027051992" evidence="2">
    <location>
        <begin position="28"/>
        <end position="162"/>
    </location>
</feature>
<evidence type="ECO:0000313" key="3">
    <source>
        <dbReference type="EMBL" id="MXG90368.1"/>
    </source>
</evidence>